<gene>
    <name evidence="3" type="ORF">CA12_01630</name>
</gene>
<protein>
    <submittedName>
        <fullName evidence="3">Rod binding protein</fullName>
    </submittedName>
</protein>
<dbReference type="AlphaFoldDB" id="A0A517P425"/>
<keyword evidence="4" id="KW-1185">Reference proteome</keyword>
<sequence length="104" mass="11426">MQATLFQPTSQPSAFTLQPPQAEPPEDLSTREAFDGFVAGTLFREMLKSMRTSMGETPYFGNGQANKIFRERLDGELADQLAATSGKSLTQDLYEAFGNQTGLK</sequence>
<evidence type="ECO:0000256" key="1">
    <source>
        <dbReference type="SAM" id="MobiDB-lite"/>
    </source>
</evidence>
<feature type="compositionally biased region" description="Polar residues" evidence="1">
    <location>
        <begin position="1"/>
        <end position="19"/>
    </location>
</feature>
<reference evidence="3 4" key="1">
    <citation type="submission" date="2019-02" db="EMBL/GenBank/DDBJ databases">
        <title>Deep-cultivation of Planctomycetes and their phenomic and genomic characterization uncovers novel biology.</title>
        <authorList>
            <person name="Wiegand S."/>
            <person name="Jogler M."/>
            <person name="Boedeker C."/>
            <person name="Pinto D."/>
            <person name="Vollmers J."/>
            <person name="Rivas-Marin E."/>
            <person name="Kohn T."/>
            <person name="Peeters S.H."/>
            <person name="Heuer A."/>
            <person name="Rast P."/>
            <person name="Oberbeckmann S."/>
            <person name="Bunk B."/>
            <person name="Jeske O."/>
            <person name="Meyerdierks A."/>
            <person name="Storesund J.E."/>
            <person name="Kallscheuer N."/>
            <person name="Luecker S."/>
            <person name="Lage O.M."/>
            <person name="Pohl T."/>
            <person name="Merkel B.J."/>
            <person name="Hornburger P."/>
            <person name="Mueller R.-W."/>
            <person name="Bruemmer F."/>
            <person name="Labrenz M."/>
            <person name="Spormann A.M."/>
            <person name="Op den Camp H."/>
            <person name="Overmann J."/>
            <person name="Amann R."/>
            <person name="Jetten M.S.M."/>
            <person name="Mascher T."/>
            <person name="Medema M.H."/>
            <person name="Devos D.P."/>
            <person name="Kaster A.-K."/>
            <person name="Ovreas L."/>
            <person name="Rohde M."/>
            <person name="Galperin M.Y."/>
            <person name="Jogler C."/>
        </authorList>
    </citation>
    <scope>NUCLEOTIDE SEQUENCE [LARGE SCALE GENOMIC DNA]</scope>
    <source>
        <strain evidence="3 4">CA12</strain>
    </source>
</reference>
<evidence type="ECO:0000259" key="2">
    <source>
        <dbReference type="Pfam" id="PF10135"/>
    </source>
</evidence>
<dbReference type="EMBL" id="CP036265">
    <property type="protein sequence ID" value="QDT14095.1"/>
    <property type="molecule type" value="Genomic_DNA"/>
</dbReference>
<dbReference type="Pfam" id="PF10135">
    <property type="entry name" value="Rod-binding"/>
    <property type="match status" value="1"/>
</dbReference>
<organism evidence="3 4">
    <name type="scientific">Alienimonas californiensis</name>
    <dbReference type="NCBI Taxonomy" id="2527989"/>
    <lineage>
        <taxon>Bacteria</taxon>
        <taxon>Pseudomonadati</taxon>
        <taxon>Planctomycetota</taxon>
        <taxon>Planctomycetia</taxon>
        <taxon>Planctomycetales</taxon>
        <taxon>Planctomycetaceae</taxon>
        <taxon>Alienimonas</taxon>
    </lineage>
</organism>
<dbReference type="RefSeq" id="WP_145356698.1">
    <property type="nucleotide sequence ID" value="NZ_CP036265.1"/>
</dbReference>
<feature type="region of interest" description="Disordered" evidence="1">
    <location>
        <begin position="1"/>
        <end position="28"/>
    </location>
</feature>
<dbReference type="InterPro" id="IPR019301">
    <property type="entry name" value="Flagellar_prot_FlgJ_N"/>
</dbReference>
<proteinExistence type="predicted"/>
<dbReference type="KEGG" id="acaf:CA12_01630"/>
<feature type="domain" description="Flagellar protein FlgJ N-terminal" evidence="2">
    <location>
        <begin position="48"/>
        <end position="88"/>
    </location>
</feature>
<evidence type="ECO:0000313" key="4">
    <source>
        <dbReference type="Proteomes" id="UP000318741"/>
    </source>
</evidence>
<name>A0A517P425_9PLAN</name>
<accession>A0A517P425</accession>
<dbReference type="Proteomes" id="UP000318741">
    <property type="component" value="Chromosome"/>
</dbReference>
<dbReference type="OrthoDB" id="280272at2"/>
<evidence type="ECO:0000313" key="3">
    <source>
        <dbReference type="EMBL" id="QDT14095.1"/>
    </source>
</evidence>